<comment type="subcellular location">
    <subcellularLocation>
        <location evidence="1">Membrane</location>
        <topology evidence="1">Multi-pass membrane protein</topology>
    </subcellularLocation>
</comment>
<dbReference type="Proteomes" id="UP000663760">
    <property type="component" value="Chromosome 9"/>
</dbReference>
<feature type="transmembrane region" description="Helical" evidence="6">
    <location>
        <begin position="275"/>
        <end position="299"/>
    </location>
</feature>
<dbReference type="GO" id="GO:0015179">
    <property type="term" value="F:L-amino acid transmembrane transporter activity"/>
    <property type="evidence" value="ECO:0007669"/>
    <property type="project" value="TreeGrafter"/>
</dbReference>
<gene>
    <name evidence="8" type="ORF">SI8410_09012597</name>
</gene>
<feature type="transmembrane region" description="Helical" evidence="6">
    <location>
        <begin position="372"/>
        <end position="397"/>
    </location>
</feature>
<feature type="transmembrane region" description="Helical" evidence="6">
    <location>
        <begin position="42"/>
        <end position="62"/>
    </location>
</feature>
<reference evidence="8" key="1">
    <citation type="submission" date="2020-02" db="EMBL/GenBank/DDBJ databases">
        <authorList>
            <person name="Scholz U."/>
            <person name="Mascher M."/>
            <person name="Fiebig A."/>
        </authorList>
    </citation>
    <scope>NUCLEOTIDE SEQUENCE</scope>
</reference>
<feature type="transmembrane region" description="Helical" evidence="6">
    <location>
        <begin position="336"/>
        <end position="360"/>
    </location>
</feature>
<evidence type="ECO:0000256" key="4">
    <source>
        <dbReference type="ARBA" id="ARBA00022989"/>
    </source>
</evidence>
<dbReference type="PANTHER" id="PTHR22950">
    <property type="entry name" value="AMINO ACID TRANSPORTER"/>
    <property type="match status" value="1"/>
</dbReference>
<feature type="transmembrane region" description="Helical" evidence="6">
    <location>
        <begin position="12"/>
        <end position="36"/>
    </location>
</feature>
<dbReference type="InterPro" id="IPR013057">
    <property type="entry name" value="AA_transpt_TM"/>
</dbReference>
<feature type="domain" description="Amino acid transporter transmembrane" evidence="7">
    <location>
        <begin position="11"/>
        <end position="390"/>
    </location>
</feature>
<sequence length="400" mass="42715">MQSSDFPSKKGATFARTCFNGINALSGVGILSVPYALAHGGWLSLLLLLLVAGVCYYTGLLLRHCMDSNELIKTYPDIGELAFGRKGRIAVSTFMYLELYLVAIEFLVMEGDNLEKLFPGAALHIPGLPPIGGKSSFILLAAVIVLPTTWSRNLGALAYVSFGGVLASLVLLACVLWLGAVDGVGFHERGALFRWSGVPTAASLFVFCYSGHAVFPTLYTSMKERLKFSKVLLISFFLCTLSYGSMAVSGYLMYGSGAKSQITLNLPAQKLSSKLAIYTTVVNPLTKYALMLSPVAAAIEDHFQASRSRSVSVLIRTLLVLSTALAALTLPFFGYLIALTGAILSTTASVLLPCMCYLKIFKDAQRRSTESALIGAIMAAGTSIAVVGTYCAARQIVTSL</sequence>
<keyword evidence="4 6" id="KW-1133">Transmembrane helix</keyword>
<evidence type="ECO:0000256" key="1">
    <source>
        <dbReference type="ARBA" id="ARBA00004141"/>
    </source>
</evidence>
<dbReference type="Gene3D" id="1.20.1740.10">
    <property type="entry name" value="Amino acid/polyamine transporter I"/>
    <property type="match status" value="1"/>
</dbReference>
<evidence type="ECO:0000313" key="9">
    <source>
        <dbReference type="Proteomes" id="UP000663760"/>
    </source>
</evidence>
<dbReference type="AlphaFoldDB" id="A0A7I8KVU7"/>
<evidence type="ECO:0000313" key="8">
    <source>
        <dbReference type="EMBL" id="CAA7401919.1"/>
    </source>
</evidence>
<keyword evidence="3" id="KW-0813">Transport</keyword>
<organism evidence="8 9">
    <name type="scientific">Spirodela intermedia</name>
    <name type="common">Intermediate duckweed</name>
    <dbReference type="NCBI Taxonomy" id="51605"/>
    <lineage>
        <taxon>Eukaryota</taxon>
        <taxon>Viridiplantae</taxon>
        <taxon>Streptophyta</taxon>
        <taxon>Embryophyta</taxon>
        <taxon>Tracheophyta</taxon>
        <taxon>Spermatophyta</taxon>
        <taxon>Magnoliopsida</taxon>
        <taxon>Liliopsida</taxon>
        <taxon>Araceae</taxon>
        <taxon>Lemnoideae</taxon>
        <taxon>Spirodela</taxon>
    </lineage>
</organism>
<keyword evidence="9" id="KW-1185">Reference proteome</keyword>
<keyword evidence="5 6" id="KW-0472">Membrane</keyword>
<keyword evidence="2 6" id="KW-0812">Transmembrane</keyword>
<name>A0A7I8KVU7_SPIIN</name>
<evidence type="ECO:0000256" key="2">
    <source>
        <dbReference type="ARBA" id="ARBA00022692"/>
    </source>
</evidence>
<proteinExistence type="predicted"/>
<feature type="transmembrane region" description="Helical" evidence="6">
    <location>
        <begin position="200"/>
        <end position="219"/>
    </location>
</feature>
<feature type="transmembrane region" description="Helical" evidence="6">
    <location>
        <begin position="231"/>
        <end position="255"/>
    </location>
</feature>
<evidence type="ECO:0000259" key="7">
    <source>
        <dbReference type="Pfam" id="PF01490"/>
    </source>
</evidence>
<feature type="transmembrane region" description="Helical" evidence="6">
    <location>
        <begin position="89"/>
        <end position="108"/>
    </location>
</feature>
<accession>A0A7I8KVU7</accession>
<dbReference type="EMBL" id="LR746272">
    <property type="protein sequence ID" value="CAA7401919.1"/>
    <property type="molecule type" value="Genomic_DNA"/>
</dbReference>
<dbReference type="PANTHER" id="PTHR22950:SF698">
    <property type="entry name" value="AMINO ACID TRANSPORTER TRANSMEMBRANE DOMAIN-CONTAINING PROTEIN"/>
    <property type="match status" value="1"/>
</dbReference>
<evidence type="ECO:0000256" key="3">
    <source>
        <dbReference type="ARBA" id="ARBA00022970"/>
    </source>
</evidence>
<feature type="transmembrane region" description="Helical" evidence="6">
    <location>
        <begin position="311"/>
        <end position="330"/>
    </location>
</feature>
<keyword evidence="3" id="KW-0029">Amino-acid transport</keyword>
<feature type="transmembrane region" description="Helical" evidence="6">
    <location>
        <begin position="128"/>
        <end position="150"/>
    </location>
</feature>
<feature type="transmembrane region" description="Helical" evidence="6">
    <location>
        <begin position="157"/>
        <end position="180"/>
    </location>
</feature>
<evidence type="ECO:0000256" key="5">
    <source>
        <dbReference type="ARBA" id="ARBA00023136"/>
    </source>
</evidence>
<dbReference type="Pfam" id="PF01490">
    <property type="entry name" value="Aa_trans"/>
    <property type="match status" value="1"/>
</dbReference>
<dbReference type="GO" id="GO:0005774">
    <property type="term" value="C:vacuolar membrane"/>
    <property type="evidence" value="ECO:0007669"/>
    <property type="project" value="TreeGrafter"/>
</dbReference>
<dbReference type="OrthoDB" id="655540at2759"/>
<protein>
    <recommendedName>
        <fullName evidence="7">Amino acid transporter transmembrane domain-containing protein</fullName>
    </recommendedName>
</protein>
<evidence type="ECO:0000256" key="6">
    <source>
        <dbReference type="SAM" id="Phobius"/>
    </source>
</evidence>